<dbReference type="Proteomes" id="UP000652761">
    <property type="component" value="Unassembled WGS sequence"/>
</dbReference>
<evidence type="ECO:0000313" key="2">
    <source>
        <dbReference type="Proteomes" id="UP000652761"/>
    </source>
</evidence>
<gene>
    <name evidence="1" type="ORF">Taro_022632</name>
</gene>
<dbReference type="AlphaFoldDB" id="A0A843V234"/>
<sequence>MVLRQVFYTGRSIERLEKTLGSWLSSSFLGALARLLSTPARWVTEDSGDRSRLLLAVLVGAPATQWRLGRKKMVVVLRDLETLYFVFIPLLS</sequence>
<name>A0A843V234_COLES</name>
<protein>
    <submittedName>
        <fullName evidence="1">Uncharacterized protein</fullName>
    </submittedName>
</protein>
<organism evidence="1 2">
    <name type="scientific">Colocasia esculenta</name>
    <name type="common">Wild taro</name>
    <name type="synonym">Arum esculentum</name>
    <dbReference type="NCBI Taxonomy" id="4460"/>
    <lineage>
        <taxon>Eukaryota</taxon>
        <taxon>Viridiplantae</taxon>
        <taxon>Streptophyta</taxon>
        <taxon>Embryophyta</taxon>
        <taxon>Tracheophyta</taxon>
        <taxon>Spermatophyta</taxon>
        <taxon>Magnoliopsida</taxon>
        <taxon>Liliopsida</taxon>
        <taxon>Araceae</taxon>
        <taxon>Aroideae</taxon>
        <taxon>Colocasieae</taxon>
        <taxon>Colocasia</taxon>
    </lineage>
</organism>
<accession>A0A843V234</accession>
<evidence type="ECO:0000313" key="1">
    <source>
        <dbReference type="EMBL" id="MQL90048.1"/>
    </source>
</evidence>
<proteinExistence type="predicted"/>
<comment type="caution">
    <text evidence="1">The sequence shown here is derived from an EMBL/GenBank/DDBJ whole genome shotgun (WGS) entry which is preliminary data.</text>
</comment>
<dbReference type="EMBL" id="NMUH01001204">
    <property type="protein sequence ID" value="MQL90048.1"/>
    <property type="molecule type" value="Genomic_DNA"/>
</dbReference>
<keyword evidence="2" id="KW-1185">Reference proteome</keyword>
<reference evidence="1" key="1">
    <citation type="submission" date="2017-07" db="EMBL/GenBank/DDBJ databases">
        <title>Taro Niue Genome Assembly and Annotation.</title>
        <authorList>
            <person name="Atibalentja N."/>
            <person name="Keating K."/>
            <person name="Fields C.J."/>
        </authorList>
    </citation>
    <scope>NUCLEOTIDE SEQUENCE</scope>
    <source>
        <strain evidence="1">Niue_2</strain>
        <tissue evidence="1">Leaf</tissue>
    </source>
</reference>